<dbReference type="KEGG" id="copr:Cop2CBH44_21780"/>
<sequence>MNKKLYLPLLLAVLVAFVGCKKMGGLKAEYFTVTPNPLEVVGGEVPATITGQFPEKYFNKKATVVVTPYLVYEGGETAGTPYTYQGEKVVGNDQTISYKLGGNITMKTSFKYIPAMRKSDLYLAFKVSQGKKSYDLPRVKVAEGVLSTAEICDPNSLTPALAADKFQRIIKENYQADILFLIQQANLRSEELKKAEVQDFQSNLKDAAAAPNKKITNVNISSYASPDGGVKLNTTLAENRENATVKYMKGQMKNNNVEADMTAEFTAQDWEGFQELVSKSNIQDKDLILRVLSMYKDPEQREQEIKNMSSTFQILAEEILPKLRYSRISAAIDVIGKSDEEISKLAASDPKSLTVDELLYAATLTKNPSEKAAIYKKATEIYPNDYRGFNNLGMVNFEQGDLNGAENNFKKAAKVNPNSPEVQMNLGLIDLTKDELNSAEQAFGKSAGVNELNDALGVLYMQKGDYTKAVRAFGDSKTNNAALAQILTKDYNKAKNTLSAVSEPNATTYYLMAVVGARTNNQKAVTDNLKKAVSLDSNMAQQAATDLEFAKYDISSIK</sequence>
<feature type="repeat" description="TPR" evidence="1">
    <location>
        <begin position="386"/>
        <end position="419"/>
    </location>
</feature>
<dbReference type="SUPFAM" id="SSF48452">
    <property type="entry name" value="TPR-like"/>
    <property type="match status" value="1"/>
</dbReference>
<dbReference type="InterPro" id="IPR011990">
    <property type="entry name" value="TPR-like_helical_dom_sf"/>
</dbReference>
<accession>A0A7G1HVN8</accession>
<proteinExistence type="predicted"/>
<gene>
    <name evidence="2" type="ORF">Cop2CBH44_21780</name>
</gene>
<dbReference type="PANTHER" id="PTHR12558">
    <property type="entry name" value="CELL DIVISION CYCLE 16,23,27"/>
    <property type="match status" value="1"/>
</dbReference>
<dbReference type="SMART" id="SM00028">
    <property type="entry name" value="TPR"/>
    <property type="match status" value="3"/>
</dbReference>
<evidence type="ECO:0000256" key="1">
    <source>
        <dbReference type="PROSITE-ProRule" id="PRU00339"/>
    </source>
</evidence>
<dbReference type="EMBL" id="AP023322">
    <property type="protein sequence ID" value="BCI63825.1"/>
    <property type="molecule type" value="Genomic_DNA"/>
</dbReference>
<dbReference type="Pfam" id="PF13181">
    <property type="entry name" value="TPR_8"/>
    <property type="match status" value="1"/>
</dbReference>
<reference evidence="3" key="1">
    <citation type="submission" date="2020-07" db="EMBL/GenBank/DDBJ databases">
        <title>Complete genome sequencing of Coprobacter sp. strain 2CBH44.</title>
        <authorList>
            <person name="Sakamoto M."/>
            <person name="Murakami T."/>
            <person name="Mori H."/>
        </authorList>
    </citation>
    <scope>NUCLEOTIDE SEQUENCE [LARGE SCALE GENOMIC DNA]</scope>
    <source>
        <strain evidence="3">2CBH44</strain>
    </source>
</reference>
<keyword evidence="1" id="KW-0802">TPR repeat</keyword>
<keyword evidence="3" id="KW-1185">Reference proteome</keyword>
<dbReference type="Proteomes" id="UP000594042">
    <property type="component" value="Chromosome"/>
</dbReference>
<evidence type="ECO:0000313" key="2">
    <source>
        <dbReference type="EMBL" id="BCI63825.1"/>
    </source>
</evidence>
<dbReference type="InterPro" id="IPR019734">
    <property type="entry name" value="TPR_rpt"/>
</dbReference>
<dbReference type="Gene3D" id="1.25.40.10">
    <property type="entry name" value="Tetratricopeptide repeat domain"/>
    <property type="match status" value="1"/>
</dbReference>
<protein>
    <submittedName>
        <fullName evidence="2">Uncharacterized protein</fullName>
    </submittedName>
</protein>
<dbReference type="PROSITE" id="PS51257">
    <property type="entry name" value="PROKAR_LIPOPROTEIN"/>
    <property type="match status" value="1"/>
</dbReference>
<evidence type="ECO:0000313" key="3">
    <source>
        <dbReference type="Proteomes" id="UP000594042"/>
    </source>
</evidence>
<dbReference type="RefSeq" id="WP_021929799.1">
    <property type="nucleotide sequence ID" value="NZ_AP023322.1"/>
</dbReference>
<name>A0A7G1HVN8_9BACT</name>
<dbReference type="AlphaFoldDB" id="A0A7G1HVN8"/>
<dbReference type="PANTHER" id="PTHR12558:SF13">
    <property type="entry name" value="CELL DIVISION CYCLE PROTEIN 27 HOMOLOG"/>
    <property type="match status" value="1"/>
</dbReference>
<organism evidence="2 3">
    <name type="scientific">Coprobacter secundus subsp. similis</name>
    <dbReference type="NCBI Taxonomy" id="2751153"/>
    <lineage>
        <taxon>Bacteria</taxon>
        <taxon>Pseudomonadati</taxon>
        <taxon>Bacteroidota</taxon>
        <taxon>Bacteroidia</taxon>
        <taxon>Bacteroidales</taxon>
        <taxon>Barnesiellaceae</taxon>
        <taxon>Coprobacter</taxon>
    </lineage>
</organism>
<dbReference type="PROSITE" id="PS50005">
    <property type="entry name" value="TPR"/>
    <property type="match status" value="1"/>
</dbReference>